<gene>
    <name evidence="15" type="ORF">AAE3_LOCUS2189</name>
</gene>
<evidence type="ECO:0000256" key="7">
    <source>
        <dbReference type="ARBA" id="ARBA00022816"/>
    </source>
</evidence>
<dbReference type="GO" id="GO:0006397">
    <property type="term" value="P:mRNA processing"/>
    <property type="evidence" value="ECO:0007669"/>
    <property type="project" value="UniProtKB-KW"/>
</dbReference>
<feature type="compositionally biased region" description="Polar residues" evidence="13">
    <location>
        <begin position="461"/>
        <end position="494"/>
    </location>
</feature>
<reference evidence="15 16" key="1">
    <citation type="submission" date="2020-01" db="EMBL/GenBank/DDBJ databases">
        <authorList>
            <person name="Gupta K D."/>
        </authorList>
    </citation>
    <scope>NUCLEOTIDE SEQUENCE [LARGE SCALE GENOMIC DNA]</scope>
</reference>
<feature type="compositionally biased region" description="Polar residues" evidence="13">
    <location>
        <begin position="1"/>
        <end position="10"/>
    </location>
</feature>
<feature type="compositionally biased region" description="Pro residues" evidence="13">
    <location>
        <begin position="557"/>
        <end position="570"/>
    </location>
</feature>
<dbReference type="AlphaFoldDB" id="A0A8S0VX40"/>
<evidence type="ECO:0000256" key="6">
    <source>
        <dbReference type="ARBA" id="ARBA00022664"/>
    </source>
</evidence>
<feature type="region of interest" description="Disordered" evidence="13">
    <location>
        <begin position="142"/>
        <end position="209"/>
    </location>
</feature>
<dbReference type="Proteomes" id="UP000467700">
    <property type="component" value="Unassembled WGS sequence"/>
</dbReference>
<comment type="caution">
    <text evidence="15">The sequence shown here is derived from an EMBL/GenBank/DDBJ whole genome shotgun (WGS) entry which is preliminary data.</text>
</comment>
<organism evidence="15 16">
    <name type="scientific">Cyclocybe aegerita</name>
    <name type="common">Black poplar mushroom</name>
    <name type="synonym">Agrocybe aegerita</name>
    <dbReference type="NCBI Taxonomy" id="1973307"/>
    <lineage>
        <taxon>Eukaryota</taxon>
        <taxon>Fungi</taxon>
        <taxon>Dikarya</taxon>
        <taxon>Basidiomycota</taxon>
        <taxon>Agaricomycotina</taxon>
        <taxon>Agaricomycetes</taxon>
        <taxon>Agaricomycetidae</taxon>
        <taxon>Agaricales</taxon>
        <taxon>Agaricineae</taxon>
        <taxon>Bolbitiaceae</taxon>
        <taxon>Cyclocybe</taxon>
    </lineage>
</organism>
<dbReference type="EMBL" id="CACVBS010000028">
    <property type="protein sequence ID" value="CAA7260121.1"/>
    <property type="molecule type" value="Genomic_DNA"/>
</dbReference>
<evidence type="ECO:0000256" key="8">
    <source>
        <dbReference type="ARBA" id="ARBA00022845"/>
    </source>
</evidence>
<keyword evidence="5" id="KW-0963">Cytoplasm</keyword>
<accession>A0A8S0VX40</accession>
<dbReference type="GO" id="GO:0035145">
    <property type="term" value="C:exon-exon junction complex"/>
    <property type="evidence" value="ECO:0007669"/>
    <property type="project" value="InterPro"/>
</dbReference>
<feature type="compositionally biased region" description="Basic residues" evidence="13">
    <location>
        <begin position="28"/>
        <end position="39"/>
    </location>
</feature>
<evidence type="ECO:0000313" key="16">
    <source>
        <dbReference type="Proteomes" id="UP000467700"/>
    </source>
</evidence>
<feature type="domain" description="Btz" evidence="14">
    <location>
        <begin position="191"/>
        <end position="309"/>
    </location>
</feature>
<name>A0A8S0VX40_CYCAE</name>
<dbReference type="GO" id="GO:0008380">
    <property type="term" value="P:RNA splicing"/>
    <property type="evidence" value="ECO:0007669"/>
    <property type="project" value="UniProtKB-KW"/>
</dbReference>
<evidence type="ECO:0000256" key="10">
    <source>
        <dbReference type="ARBA" id="ARBA00023161"/>
    </source>
</evidence>
<keyword evidence="9" id="KW-0694">RNA-binding</keyword>
<sequence>MPAPVTSQPSARIVPNAAPQKLRGTAPPKKRRAIRRRGRGRGDPDSDDEIEREAATDSESDEQPSDSDSATDDSDTEPASDDVPHDCAHLPTPRNSKSPESVVKEEARPGGIPSFFAPSGDWADMVTDDKFDGQADLPVIEFTDFGNQRAPLPRKHKKTHKSNHTTEPRATPAQHEEAAHPLDSSEPQPRAPPSQSARQAYQHKLETDPSFVPTIGNFWGHDDRLIGSEFRSLSGWWRGRGRGRGTGFMRGRGGFQGGQGRSPSGDNDPSNPVEVPPIERAWTHDGFEEMKKKEEQRRAEQAAARQAQQSPKRGGLSGRGGFVGRGGYTRGGYASSARGRNNSSFSQINGVRFAMKPELMWTKQHEAFLYFDTALKPRPGQGPGFRVKIPGHQPQVVRGPLRVAAQSSTSASTAASGSGTASVGDNFFVVRLPKRSGKEKKVAAVETQVEDTATEKAPTVQHVTSNAASTSDSTKPIRTTSDEGTSSLPQQALPEQTIRSQLEQLSLEPQMSDPERQAKTELAVLRKPPSEVVVEVRASVSPVAERPTLAPLQTTFTPPPPPPLPQPISQPSPAYGSPYGYPLPLPPGIAMNAHGMPYEVATGRPVYLQAPAMYNPRPIIPSHIAPVPFVPGHMHHHSSVSVTAVSPDFLAQPPSHTPPVNGFIDPATGTPIFSFPRQTTRVEIRAPADESSKPVKAMSRTPSGLRTTAPTFQPTFTPAPVATAQENGYYPSPPSDAALPAYDNVNSHGGMEDGSQAGMMGHHHYQQPYYYPEPYGYVPYMDMSQGGQYEMYGMDQTPQGTVYYR</sequence>
<keyword evidence="7" id="KW-0509">mRNA transport</keyword>
<keyword evidence="11" id="KW-0508">mRNA splicing</keyword>
<feature type="compositionally biased region" description="Acidic residues" evidence="13">
    <location>
        <begin position="45"/>
        <end position="80"/>
    </location>
</feature>
<evidence type="ECO:0000256" key="3">
    <source>
        <dbReference type="ARBA" id="ARBA00009548"/>
    </source>
</evidence>
<evidence type="ECO:0000256" key="12">
    <source>
        <dbReference type="ARBA" id="ARBA00023242"/>
    </source>
</evidence>
<protein>
    <recommendedName>
        <fullName evidence="14">Btz domain-containing protein</fullName>
    </recommendedName>
</protein>
<evidence type="ECO:0000256" key="1">
    <source>
        <dbReference type="ARBA" id="ARBA00004123"/>
    </source>
</evidence>
<comment type="subcellular location">
    <subcellularLocation>
        <location evidence="2">Cytoplasm</location>
    </subcellularLocation>
    <subcellularLocation>
        <location evidence="1">Nucleus</location>
    </subcellularLocation>
</comment>
<dbReference type="OrthoDB" id="3361414at2759"/>
<dbReference type="InterPro" id="IPR018545">
    <property type="entry name" value="Btz_dom"/>
</dbReference>
<comment type="similarity">
    <text evidence="3">Belongs to the CASC3 family.</text>
</comment>
<dbReference type="GO" id="GO:0006417">
    <property type="term" value="P:regulation of translation"/>
    <property type="evidence" value="ECO:0007669"/>
    <property type="project" value="UniProtKB-KW"/>
</dbReference>
<dbReference type="Pfam" id="PF09405">
    <property type="entry name" value="Btz"/>
    <property type="match status" value="1"/>
</dbReference>
<feature type="compositionally biased region" description="Low complexity" evidence="13">
    <location>
        <begin position="707"/>
        <end position="716"/>
    </location>
</feature>
<feature type="region of interest" description="Disordered" evidence="13">
    <location>
        <begin position="448"/>
        <end position="494"/>
    </location>
</feature>
<keyword evidence="8" id="KW-0810">Translation regulation</keyword>
<dbReference type="GO" id="GO:0051028">
    <property type="term" value="P:mRNA transport"/>
    <property type="evidence" value="ECO:0007669"/>
    <property type="project" value="UniProtKB-KW"/>
</dbReference>
<evidence type="ECO:0000259" key="14">
    <source>
        <dbReference type="Pfam" id="PF09405"/>
    </source>
</evidence>
<keyword evidence="6" id="KW-0507">mRNA processing</keyword>
<dbReference type="GO" id="GO:0005737">
    <property type="term" value="C:cytoplasm"/>
    <property type="evidence" value="ECO:0007669"/>
    <property type="project" value="UniProtKB-SubCell"/>
</dbReference>
<feature type="region of interest" description="Disordered" evidence="13">
    <location>
        <begin position="685"/>
        <end position="716"/>
    </location>
</feature>
<evidence type="ECO:0000256" key="13">
    <source>
        <dbReference type="SAM" id="MobiDB-lite"/>
    </source>
</evidence>
<evidence type="ECO:0000313" key="15">
    <source>
        <dbReference type="EMBL" id="CAA7260121.1"/>
    </source>
</evidence>
<evidence type="ECO:0000256" key="5">
    <source>
        <dbReference type="ARBA" id="ARBA00022490"/>
    </source>
</evidence>
<feature type="region of interest" description="Disordered" evidence="13">
    <location>
        <begin position="1"/>
        <end position="129"/>
    </location>
</feature>
<evidence type="ECO:0000256" key="2">
    <source>
        <dbReference type="ARBA" id="ARBA00004496"/>
    </source>
</evidence>
<feature type="region of interest" description="Disordered" evidence="13">
    <location>
        <begin position="548"/>
        <end position="575"/>
    </location>
</feature>
<keyword evidence="16" id="KW-1185">Reference proteome</keyword>
<proteinExistence type="inferred from homology"/>
<dbReference type="GO" id="GO:0000184">
    <property type="term" value="P:nuclear-transcribed mRNA catabolic process, nonsense-mediated decay"/>
    <property type="evidence" value="ECO:0007669"/>
    <property type="project" value="UniProtKB-KW"/>
</dbReference>
<evidence type="ECO:0000256" key="9">
    <source>
        <dbReference type="ARBA" id="ARBA00022884"/>
    </source>
</evidence>
<keyword evidence="10" id="KW-0866">Nonsense-mediated mRNA decay</keyword>
<evidence type="ECO:0000256" key="4">
    <source>
        <dbReference type="ARBA" id="ARBA00022448"/>
    </source>
</evidence>
<feature type="compositionally biased region" description="Basic residues" evidence="13">
    <location>
        <begin position="152"/>
        <end position="163"/>
    </location>
</feature>
<feature type="compositionally biased region" description="Gly residues" evidence="13">
    <location>
        <begin position="244"/>
        <end position="260"/>
    </location>
</feature>
<keyword evidence="4" id="KW-0813">Transport</keyword>
<feature type="region of interest" description="Disordered" evidence="13">
    <location>
        <begin position="238"/>
        <end position="327"/>
    </location>
</feature>
<dbReference type="GO" id="GO:0003729">
    <property type="term" value="F:mRNA binding"/>
    <property type="evidence" value="ECO:0007669"/>
    <property type="project" value="InterPro"/>
</dbReference>
<keyword evidence="12" id="KW-0539">Nucleus</keyword>
<evidence type="ECO:0000256" key="11">
    <source>
        <dbReference type="ARBA" id="ARBA00023187"/>
    </source>
</evidence>
<feature type="compositionally biased region" description="Gly residues" evidence="13">
    <location>
        <begin position="315"/>
        <end position="327"/>
    </location>
</feature>
<feature type="compositionally biased region" description="Basic and acidic residues" evidence="13">
    <location>
        <begin position="281"/>
        <end position="300"/>
    </location>
</feature>